<dbReference type="PANTHER" id="PTHR12430:SF0">
    <property type="entry name" value="TRANSLOCASE OF OUTER MITOCHONDRIAL MEMBRANE 20"/>
    <property type="match status" value="1"/>
</dbReference>
<dbReference type="SUPFAM" id="SSF47157">
    <property type="entry name" value="Mitochondrial import receptor subunit Tom20"/>
    <property type="match status" value="1"/>
</dbReference>
<dbReference type="OMA" id="ANAIMVC"/>
<evidence type="ECO:0000256" key="6">
    <source>
        <dbReference type="ARBA" id="ARBA00022927"/>
    </source>
</evidence>
<evidence type="ECO:0000256" key="7">
    <source>
        <dbReference type="ARBA" id="ARBA00022989"/>
    </source>
</evidence>
<evidence type="ECO:0000256" key="9">
    <source>
        <dbReference type="ARBA" id="ARBA00023136"/>
    </source>
</evidence>
<proteinExistence type="inferred from homology"/>
<evidence type="ECO:0000256" key="4">
    <source>
        <dbReference type="ARBA" id="ARBA00022692"/>
    </source>
</evidence>
<comment type="subcellular location">
    <subcellularLocation>
        <location evidence="1">Mitochondrion outer membrane</location>
        <topology evidence="1">Single-pass membrane protein</topology>
    </subcellularLocation>
</comment>
<keyword evidence="4" id="KW-0812">Transmembrane</keyword>
<dbReference type="PANTHER" id="PTHR12430">
    <property type="entry name" value="MITOCHONDRIAL IMPORT RECEPTOR SUBUNIT TOM20"/>
    <property type="match status" value="1"/>
</dbReference>
<keyword evidence="5 10" id="KW-1000">Mitochondrion outer membrane</keyword>
<accession>B4M6W5</accession>
<keyword evidence="3" id="KW-0813">Transport</keyword>
<keyword evidence="8 10" id="KW-0496">Mitochondrion</keyword>
<keyword evidence="6" id="KW-0653">Protein transport</keyword>
<dbReference type="GO" id="GO:0030150">
    <property type="term" value="P:protein import into mitochondrial matrix"/>
    <property type="evidence" value="ECO:0007669"/>
    <property type="project" value="TreeGrafter"/>
</dbReference>
<dbReference type="InterPro" id="IPR022422">
    <property type="entry name" value="MAS20_rcpt_metazoan"/>
</dbReference>
<evidence type="ECO:0008006" key="13">
    <source>
        <dbReference type="Google" id="ProtNLM"/>
    </source>
</evidence>
<protein>
    <recommendedName>
        <fullName evidence="13">Mitochondrial import receptor subunit TOM20 homolog</fullName>
    </recommendedName>
</protein>
<dbReference type="PRINTS" id="PR00351">
    <property type="entry name" value="OM20RECEPTOR"/>
</dbReference>
<sequence>MSRNSLLALTAGTAGALLLGYCIYYDRKRRSDPNYKKKVHERRQKTNPLPFVCDYRGESTSDDTFELNDHEVVQHYFQNEIKMAEDLFRQAKLDAGLVHLANAIMVCAQPVALLEAMKVALPERIFNLLLTKLPELQLPNPLGETTGVDLALD</sequence>
<dbReference type="InterPro" id="IPR023392">
    <property type="entry name" value="Tom20_dom_sf"/>
</dbReference>
<evidence type="ECO:0000256" key="10">
    <source>
        <dbReference type="PIRNR" id="PIRNR037707"/>
    </source>
</evidence>
<evidence type="ECO:0000313" key="11">
    <source>
        <dbReference type="EMBL" id="EDW62532.1"/>
    </source>
</evidence>
<organism evidence="11 12">
    <name type="scientific">Drosophila virilis</name>
    <name type="common">Fruit fly</name>
    <dbReference type="NCBI Taxonomy" id="7244"/>
    <lineage>
        <taxon>Eukaryota</taxon>
        <taxon>Metazoa</taxon>
        <taxon>Ecdysozoa</taxon>
        <taxon>Arthropoda</taxon>
        <taxon>Hexapoda</taxon>
        <taxon>Insecta</taxon>
        <taxon>Pterygota</taxon>
        <taxon>Neoptera</taxon>
        <taxon>Endopterygota</taxon>
        <taxon>Diptera</taxon>
        <taxon>Brachycera</taxon>
        <taxon>Muscomorpha</taxon>
        <taxon>Ephydroidea</taxon>
        <taxon>Drosophilidae</taxon>
        <taxon>Drosophila</taxon>
    </lineage>
</organism>
<name>B4M6W5_DROVI</name>
<dbReference type="PIRSF" id="PIRSF037707">
    <property type="entry name" value="MAS20_rcpt"/>
    <property type="match status" value="1"/>
</dbReference>
<gene>
    <name evidence="11" type="primary">Dvir\GJ16865</name>
    <name evidence="11" type="ORF">Dvir_GJ16865</name>
</gene>
<evidence type="ECO:0000256" key="8">
    <source>
        <dbReference type="ARBA" id="ARBA00023128"/>
    </source>
</evidence>
<keyword evidence="12" id="KW-1185">Reference proteome</keyword>
<dbReference type="InParanoid" id="B4M6W5"/>
<dbReference type="OrthoDB" id="2154253at2759"/>
<evidence type="ECO:0000256" key="5">
    <source>
        <dbReference type="ARBA" id="ARBA00022787"/>
    </source>
</evidence>
<keyword evidence="9 10" id="KW-0472">Membrane</keyword>
<dbReference type="EMBL" id="CH940653">
    <property type="protein sequence ID" value="EDW62532.1"/>
    <property type="molecule type" value="Genomic_DNA"/>
</dbReference>
<dbReference type="AlphaFoldDB" id="B4M6W5"/>
<dbReference type="GO" id="GO:0006886">
    <property type="term" value="P:intracellular protein transport"/>
    <property type="evidence" value="ECO:0007669"/>
    <property type="project" value="InterPro"/>
</dbReference>
<dbReference type="STRING" id="7244.B4M6W5"/>
<evidence type="ECO:0000256" key="1">
    <source>
        <dbReference type="ARBA" id="ARBA00004572"/>
    </source>
</evidence>
<dbReference type="Gene3D" id="1.20.960.10">
    <property type="entry name" value="Mitochondrial outer membrane translocase complex, subunit Tom20 domain"/>
    <property type="match status" value="1"/>
</dbReference>
<dbReference type="GO" id="GO:0008320">
    <property type="term" value="F:protein transmembrane transporter activity"/>
    <property type="evidence" value="ECO:0007669"/>
    <property type="project" value="TreeGrafter"/>
</dbReference>
<dbReference type="Pfam" id="PF02064">
    <property type="entry name" value="MAS20"/>
    <property type="match status" value="1"/>
</dbReference>
<comment type="similarity">
    <text evidence="2 10">Belongs to the Tom20 family.</text>
</comment>
<dbReference type="KEGG" id="dvi:6633835"/>
<reference evidence="11 12" key="1">
    <citation type="journal article" date="2007" name="Nature">
        <title>Evolution of genes and genomes on the Drosophila phylogeny.</title>
        <authorList>
            <consortium name="Drosophila 12 Genomes Consortium"/>
            <person name="Clark A.G."/>
            <person name="Eisen M.B."/>
            <person name="Smith D.R."/>
            <person name="Bergman C.M."/>
            <person name="Oliver B."/>
            <person name="Markow T.A."/>
            <person name="Kaufman T.C."/>
            <person name="Kellis M."/>
            <person name="Gelbart W."/>
            <person name="Iyer V.N."/>
            <person name="Pollard D.A."/>
            <person name="Sackton T.B."/>
            <person name="Larracuente A.M."/>
            <person name="Singh N.D."/>
            <person name="Abad J.P."/>
            <person name="Abt D.N."/>
            <person name="Adryan B."/>
            <person name="Aguade M."/>
            <person name="Akashi H."/>
            <person name="Anderson W.W."/>
            <person name="Aquadro C.F."/>
            <person name="Ardell D.H."/>
            <person name="Arguello R."/>
            <person name="Artieri C.G."/>
            <person name="Barbash D.A."/>
            <person name="Barker D."/>
            <person name="Barsanti P."/>
            <person name="Batterham P."/>
            <person name="Batzoglou S."/>
            <person name="Begun D."/>
            <person name="Bhutkar A."/>
            <person name="Blanco E."/>
            <person name="Bosak S.A."/>
            <person name="Bradley R.K."/>
            <person name="Brand A.D."/>
            <person name="Brent M.R."/>
            <person name="Brooks A.N."/>
            <person name="Brown R.H."/>
            <person name="Butlin R.K."/>
            <person name="Caggese C."/>
            <person name="Calvi B.R."/>
            <person name="Bernardo de Carvalho A."/>
            <person name="Caspi A."/>
            <person name="Castrezana S."/>
            <person name="Celniker S.E."/>
            <person name="Chang J.L."/>
            <person name="Chapple C."/>
            <person name="Chatterji S."/>
            <person name="Chinwalla A."/>
            <person name="Civetta A."/>
            <person name="Clifton S.W."/>
            <person name="Comeron J.M."/>
            <person name="Costello J.C."/>
            <person name="Coyne J.A."/>
            <person name="Daub J."/>
            <person name="David R.G."/>
            <person name="Delcher A.L."/>
            <person name="Delehaunty K."/>
            <person name="Do C.B."/>
            <person name="Ebling H."/>
            <person name="Edwards K."/>
            <person name="Eickbush T."/>
            <person name="Evans J.D."/>
            <person name="Filipski A."/>
            <person name="Findeiss S."/>
            <person name="Freyhult E."/>
            <person name="Fulton L."/>
            <person name="Fulton R."/>
            <person name="Garcia A.C."/>
            <person name="Gardiner A."/>
            <person name="Garfield D.A."/>
            <person name="Garvin B.E."/>
            <person name="Gibson G."/>
            <person name="Gilbert D."/>
            <person name="Gnerre S."/>
            <person name="Godfrey J."/>
            <person name="Good R."/>
            <person name="Gotea V."/>
            <person name="Gravely B."/>
            <person name="Greenberg A.J."/>
            <person name="Griffiths-Jones S."/>
            <person name="Gross S."/>
            <person name="Guigo R."/>
            <person name="Gustafson E.A."/>
            <person name="Haerty W."/>
            <person name="Hahn M.W."/>
            <person name="Halligan D.L."/>
            <person name="Halpern A.L."/>
            <person name="Halter G.M."/>
            <person name="Han M.V."/>
            <person name="Heger A."/>
            <person name="Hillier L."/>
            <person name="Hinrichs A.S."/>
            <person name="Holmes I."/>
            <person name="Hoskins R.A."/>
            <person name="Hubisz M.J."/>
            <person name="Hultmark D."/>
            <person name="Huntley M.A."/>
            <person name="Jaffe D.B."/>
            <person name="Jagadeeshan S."/>
            <person name="Jeck W.R."/>
            <person name="Johnson J."/>
            <person name="Jones C.D."/>
            <person name="Jordan W.C."/>
            <person name="Karpen G.H."/>
            <person name="Kataoka E."/>
            <person name="Keightley P.D."/>
            <person name="Kheradpour P."/>
            <person name="Kirkness E.F."/>
            <person name="Koerich L.B."/>
            <person name="Kristiansen K."/>
            <person name="Kudrna D."/>
            <person name="Kulathinal R.J."/>
            <person name="Kumar S."/>
            <person name="Kwok R."/>
            <person name="Lander E."/>
            <person name="Langley C.H."/>
            <person name="Lapoint R."/>
            <person name="Lazzaro B.P."/>
            <person name="Lee S.J."/>
            <person name="Levesque L."/>
            <person name="Li R."/>
            <person name="Lin C.F."/>
            <person name="Lin M.F."/>
            <person name="Lindblad-Toh K."/>
            <person name="Llopart A."/>
            <person name="Long M."/>
            <person name="Low L."/>
            <person name="Lozovsky E."/>
            <person name="Lu J."/>
            <person name="Luo M."/>
            <person name="Machado C.A."/>
            <person name="Makalowski W."/>
            <person name="Marzo M."/>
            <person name="Matsuda M."/>
            <person name="Matzkin L."/>
            <person name="McAllister B."/>
            <person name="McBride C.S."/>
            <person name="McKernan B."/>
            <person name="McKernan K."/>
            <person name="Mendez-Lago M."/>
            <person name="Minx P."/>
            <person name="Mollenhauer M.U."/>
            <person name="Montooth K."/>
            <person name="Mount S.M."/>
            <person name="Mu X."/>
            <person name="Myers E."/>
            <person name="Negre B."/>
            <person name="Newfeld S."/>
            <person name="Nielsen R."/>
            <person name="Noor M.A."/>
            <person name="O'Grady P."/>
            <person name="Pachter L."/>
            <person name="Papaceit M."/>
            <person name="Parisi M.J."/>
            <person name="Parisi M."/>
            <person name="Parts L."/>
            <person name="Pedersen J.S."/>
            <person name="Pesole G."/>
            <person name="Phillippy A.M."/>
            <person name="Ponting C.P."/>
            <person name="Pop M."/>
            <person name="Porcelli D."/>
            <person name="Powell J.R."/>
            <person name="Prohaska S."/>
            <person name="Pruitt K."/>
            <person name="Puig M."/>
            <person name="Quesneville H."/>
            <person name="Ram K.R."/>
            <person name="Rand D."/>
            <person name="Rasmussen M.D."/>
            <person name="Reed L.K."/>
            <person name="Reenan R."/>
            <person name="Reily A."/>
            <person name="Remington K.A."/>
            <person name="Rieger T.T."/>
            <person name="Ritchie M.G."/>
            <person name="Robin C."/>
            <person name="Rogers Y.H."/>
            <person name="Rohde C."/>
            <person name="Rozas J."/>
            <person name="Rubenfield M.J."/>
            <person name="Ruiz A."/>
            <person name="Russo S."/>
            <person name="Salzberg S.L."/>
            <person name="Sanchez-Gracia A."/>
            <person name="Saranga D.J."/>
            <person name="Sato H."/>
            <person name="Schaeffer S.W."/>
            <person name="Schatz M.C."/>
            <person name="Schlenke T."/>
            <person name="Schwartz R."/>
            <person name="Segarra C."/>
            <person name="Singh R.S."/>
            <person name="Sirot L."/>
            <person name="Sirota M."/>
            <person name="Sisneros N.B."/>
            <person name="Smith C.D."/>
            <person name="Smith T.F."/>
            <person name="Spieth J."/>
            <person name="Stage D.E."/>
            <person name="Stark A."/>
            <person name="Stephan W."/>
            <person name="Strausberg R.L."/>
            <person name="Strempel S."/>
            <person name="Sturgill D."/>
            <person name="Sutton G."/>
            <person name="Sutton G.G."/>
            <person name="Tao W."/>
            <person name="Teichmann S."/>
            <person name="Tobari Y.N."/>
            <person name="Tomimura Y."/>
            <person name="Tsolas J.M."/>
            <person name="Valente V.L."/>
            <person name="Venter E."/>
            <person name="Venter J.C."/>
            <person name="Vicario S."/>
            <person name="Vieira F.G."/>
            <person name="Vilella A.J."/>
            <person name="Villasante A."/>
            <person name="Walenz B."/>
            <person name="Wang J."/>
            <person name="Wasserman M."/>
            <person name="Watts T."/>
            <person name="Wilson D."/>
            <person name="Wilson R.K."/>
            <person name="Wing R.A."/>
            <person name="Wolfner M.F."/>
            <person name="Wong A."/>
            <person name="Wong G.K."/>
            <person name="Wu C.I."/>
            <person name="Wu G."/>
            <person name="Yamamoto D."/>
            <person name="Yang H.P."/>
            <person name="Yang S.P."/>
            <person name="Yorke J.A."/>
            <person name="Yoshida K."/>
            <person name="Zdobnov E."/>
            <person name="Zhang P."/>
            <person name="Zhang Y."/>
            <person name="Zimin A.V."/>
            <person name="Baldwin J."/>
            <person name="Abdouelleil A."/>
            <person name="Abdulkadir J."/>
            <person name="Abebe A."/>
            <person name="Abera B."/>
            <person name="Abreu J."/>
            <person name="Acer S.C."/>
            <person name="Aftuck L."/>
            <person name="Alexander A."/>
            <person name="An P."/>
            <person name="Anderson E."/>
            <person name="Anderson S."/>
            <person name="Arachi H."/>
            <person name="Azer M."/>
            <person name="Bachantsang P."/>
            <person name="Barry A."/>
            <person name="Bayul T."/>
            <person name="Berlin A."/>
            <person name="Bessette D."/>
            <person name="Bloom T."/>
            <person name="Blye J."/>
            <person name="Boguslavskiy L."/>
            <person name="Bonnet C."/>
            <person name="Boukhgalter B."/>
            <person name="Bourzgui I."/>
            <person name="Brown A."/>
            <person name="Cahill P."/>
            <person name="Channer S."/>
            <person name="Cheshatsang Y."/>
            <person name="Chuda L."/>
            <person name="Citroen M."/>
            <person name="Collymore A."/>
            <person name="Cooke P."/>
            <person name="Costello M."/>
            <person name="D'Aco K."/>
            <person name="Daza R."/>
            <person name="De Haan G."/>
            <person name="DeGray S."/>
            <person name="DeMaso C."/>
            <person name="Dhargay N."/>
            <person name="Dooley K."/>
            <person name="Dooley E."/>
            <person name="Doricent M."/>
            <person name="Dorje P."/>
            <person name="Dorjee K."/>
            <person name="Dupes A."/>
            <person name="Elong R."/>
            <person name="Falk J."/>
            <person name="Farina A."/>
            <person name="Faro S."/>
            <person name="Ferguson D."/>
            <person name="Fisher S."/>
            <person name="Foley C.D."/>
            <person name="Franke A."/>
            <person name="Friedrich D."/>
            <person name="Gadbois L."/>
            <person name="Gearin G."/>
            <person name="Gearin C.R."/>
            <person name="Giannoukos G."/>
            <person name="Goode T."/>
            <person name="Graham J."/>
            <person name="Grandbois E."/>
            <person name="Grewal S."/>
            <person name="Gyaltsen K."/>
            <person name="Hafez N."/>
            <person name="Hagos B."/>
            <person name="Hall J."/>
            <person name="Henson C."/>
            <person name="Hollinger A."/>
            <person name="Honan T."/>
            <person name="Huard M.D."/>
            <person name="Hughes L."/>
            <person name="Hurhula B."/>
            <person name="Husby M.E."/>
            <person name="Kamat A."/>
            <person name="Kanga B."/>
            <person name="Kashin S."/>
            <person name="Khazanovich D."/>
            <person name="Kisner P."/>
            <person name="Lance K."/>
            <person name="Lara M."/>
            <person name="Lee W."/>
            <person name="Lennon N."/>
            <person name="Letendre F."/>
            <person name="LeVine R."/>
            <person name="Lipovsky A."/>
            <person name="Liu X."/>
            <person name="Liu J."/>
            <person name="Liu S."/>
            <person name="Lokyitsang T."/>
            <person name="Lokyitsang Y."/>
            <person name="Lubonja R."/>
            <person name="Lui A."/>
            <person name="MacDonald P."/>
            <person name="Magnisalis V."/>
            <person name="Maru K."/>
            <person name="Matthews C."/>
            <person name="McCusker W."/>
            <person name="McDonough S."/>
            <person name="Mehta T."/>
            <person name="Meldrim J."/>
            <person name="Meneus L."/>
            <person name="Mihai O."/>
            <person name="Mihalev A."/>
            <person name="Mihova T."/>
            <person name="Mittelman R."/>
            <person name="Mlenga V."/>
            <person name="Montmayeur A."/>
            <person name="Mulrain L."/>
            <person name="Navidi A."/>
            <person name="Naylor J."/>
            <person name="Negash T."/>
            <person name="Nguyen T."/>
            <person name="Nguyen N."/>
            <person name="Nicol R."/>
            <person name="Norbu C."/>
            <person name="Norbu N."/>
            <person name="Novod N."/>
            <person name="O'Neill B."/>
            <person name="Osman S."/>
            <person name="Markiewicz E."/>
            <person name="Oyono O.L."/>
            <person name="Patti C."/>
            <person name="Phunkhang P."/>
            <person name="Pierre F."/>
            <person name="Priest M."/>
            <person name="Raghuraman S."/>
            <person name="Rege F."/>
            <person name="Reyes R."/>
            <person name="Rise C."/>
            <person name="Rogov P."/>
            <person name="Ross K."/>
            <person name="Ryan E."/>
            <person name="Settipalli S."/>
            <person name="Shea T."/>
            <person name="Sherpa N."/>
            <person name="Shi L."/>
            <person name="Shih D."/>
            <person name="Sparrow T."/>
            <person name="Spaulding J."/>
            <person name="Stalker J."/>
            <person name="Stange-Thomann N."/>
            <person name="Stavropoulos S."/>
            <person name="Stone C."/>
            <person name="Strader C."/>
            <person name="Tesfaye S."/>
            <person name="Thomson T."/>
            <person name="Thoulutsang Y."/>
            <person name="Thoulutsang D."/>
            <person name="Topham K."/>
            <person name="Topping I."/>
            <person name="Tsamla T."/>
            <person name="Vassiliev H."/>
            <person name="Vo A."/>
            <person name="Wangchuk T."/>
            <person name="Wangdi T."/>
            <person name="Weiand M."/>
            <person name="Wilkinson J."/>
            <person name="Wilson A."/>
            <person name="Yadav S."/>
            <person name="Young G."/>
            <person name="Yu Q."/>
            <person name="Zembek L."/>
            <person name="Zhong D."/>
            <person name="Zimmer A."/>
            <person name="Zwirko Z."/>
            <person name="Jaffe D.B."/>
            <person name="Alvarez P."/>
            <person name="Brockman W."/>
            <person name="Butler J."/>
            <person name="Chin C."/>
            <person name="Gnerre S."/>
            <person name="Grabherr M."/>
            <person name="Kleber M."/>
            <person name="Mauceli E."/>
            <person name="MacCallum I."/>
        </authorList>
    </citation>
    <scope>NUCLEOTIDE SEQUENCE [LARGE SCALE GENOMIC DNA]</scope>
    <source>
        <strain evidence="12">Tucson 15010-1051.87</strain>
    </source>
</reference>
<dbReference type="eggNOG" id="KOG4056">
    <property type="taxonomic scope" value="Eukaryota"/>
</dbReference>
<dbReference type="GO" id="GO:0006605">
    <property type="term" value="P:protein targeting"/>
    <property type="evidence" value="ECO:0007669"/>
    <property type="project" value="InterPro"/>
</dbReference>
<dbReference type="GO" id="GO:0030943">
    <property type="term" value="F:mitochondrion targeting sequence binding"/>
    <property type="evidence" value="ECO:0007669"/>
    <property type="project" value="TreeGrafter"/>
</dbReference>
<keyword evidence="7" id="KW-1133">Transmembrane helix</keyword>
<dbReference type="GO" id="GO:0016031">
    <property type="term" value="P:tRNA import into mitochondrion"/>
    <property type="evidence" value="ECO:0007669"/>
    <property type="project" value="TreeGrafter"/>
</dbReference>
<evidence type="ECO:0000313" key="12">
    <source>
        <dbReference type="Proteomes" id="UP000008792"/>
    </source>
</evidence>
<evidence type="ECO:0000256" key="3">
    <source>
        <dbReference type="ARBA" id="ARBA00022448"/>
    </source>
</evidence>
<dbReference type="PhylomeDB" id="B4M6W5"/>
<dbReference type="GO" id="GO:0005742">
    <property type="term" value="C:mitochondrial outer membrane translocase complex"/>
    <property type="evidence" value="ECO:0007669"/>
    <property type="project" value="UniProtKB-UniRule"/>
</dbReference>
<dbReference type="PRINTS" id="PR01989">
    <property type="entry name" value="EUOM20RECPTR"/>
</dbReference>
<evidence type="ECO:0000256" key="2">
    <source>
        <dbReference type="ARBA" id="ARBA00005792"/>
    </source>
</evidence>
<dbReference type="InterPro" id="IPR002056">
    <property type="entry name" value="MAS20"/>
</dbReference>
<dbReference type="HOGENOM" id="CLU_100000_1_1_1"/>
<dbReference type="Proteomes" id="UP000008792">
    <property type="component" value="Unassembled WGS sequence"/>
</dbReference>